<name>E2A400_CAMFO</name>
<dbReference type="PANTHER" id="PTHR37159:SF1">
    <property type="entry name" value="GH11867P"/>
    <property type="match status" value="1"/>
</dbReference>
<protein>
    <submittedName>
        <fullName evidence="2">Uncharacterized protein</fullName>
    </submittedName>
</protein>
<keyword evidence="3" id="KW-1185">Reference proteome</keyword>
<sequence>MTEKLPDNVSVEDVAEERMRIILKEGAETPMNFECVKPELPSFYDEKKFRLGQQAFYNNIFSMMIAKLCGLVSLLAISTILKVVMFTKKSGTPCLAYRRYASTVLHTIVWHEKDPHGKPNEFLESLKIVRRKHCVAFRQSTEAGVHKATQLDMALAQFGFIGYTMISGEYLGIKTTSEEMEGVVHLWRVIGSMLGMDDKFNLCTGTVEETRALCQRVLEDVFMPSLAKKNEYFEEMGNAMLESLWPINFNIEPLAFTAFTLYLASSTARNNNHSIEIDTSTMPFYSWYLFNLQHFVLKYLMRPSAWWSSIFRAFFNALMRLSIFLLEKYPFLAYWKFGKEYANVSIFHYHFD</sequence>
<dbReference type="STRING" id="104421.E2A400"/>
<proteinExistence type="predicted"/>
<reference evidence="2 3" key="1">
    <citation type="journal article" date="2010" name="Science">
        <title>Genomic comparison of the ants Camponotus floridanus and Harpegnathos saltator.</title>
        <authorList>
            <person name="Bonasio R."/>
            <person name="Zhang G."/>
            <person name="Ye C."/>
            <person name="Mutti N.S."/>
            <person name="Fang X."/>
            <person name="Qin N."/>
            <person name="Donahue G."/>
            <person name="Yang P."/>
            <person name="Li Q."/>
            <person name="Li C."/>
            <person name="Zhang P."/>
            <person name="Huang Z."/>
            <person name="Berger S.L."/>
            <person name="Reinberg D."/>
            <person name="Wang J."/>
            <person name="Liebig J."/>
        </authorList>
    </citation>
    <scope>NUCLEOTIDE SEQUENCE [LARGE SCALE GENOMIC DNA]</scope>
    <source>
        <strain evidence="3">C129</strain>
    </source>
</reference>
<dbReference type="GO" id="GO:0016491">
    <property type="term" value="F:oxidoreductase activity"/>
    <property type="evidence" value="ECO:0007669"/>
    <property type="project" value="InterPro"/>
</dbReference>
<accession>E2A400</accession>
<dbReference type="OrthoDB" id="6361347at2759"/>
<dbReference type="Proteomes" id="UP000000311">
    <property type="component" value="Unassembled WGS sequence"/>
</dbReference>
<dbReference type="PANTHER" id="PTHR37159">
    <property type="entry name" value="GH11867P"/>
    <property type="match status" value="1"/>
</dbReference>
<keyword evidence="1" id="KW-1133">Transmembrane helix</keyword>
<evidence type="ECO:0000313" key="2">
    <source>
        <dbReference type="EMBL" id="EFN71852.1"/>
    </source>
</evidence>
<dbReference type="KEGG" id="cfo:105248207"/>
<evidence type="ECO:0000256" key="1">
    <source>
        <dbReference type="SAM" id="Phobius"/>
    </source>
</evidence>
<feature type="transmembrane region" description="Helical" evidence="1">
    <location>
        <begin position="60"/>
        <end position="81"/>
    </location>
</feature>
<evidence type="ECO:0000313" key="3">
    <source>
        <dbReference type="Proteomes" id="UP000000311"/>
    </source>
</evidence>
<gene>
    <name evidence="2" type="ORF">EAG_13678</name>
</gene>
<dbReference type="EMBL" id="GL436519">
    <property type="protein sequence ID" value="EFN71852.1"/>
    <property type="molecule type" value="Genomic_DNA"/>
</dbReference>
<dbReference type="InParanoid" id="E2A400"/>
<dbReference type="AlphaFoldDB" id="E2A400"/>
<organism evidence="3">
    <name type="scientific">Camponotus floridanus</name>
    <name type="common">Florida carpenter ant</name>
    <dbReference type="NCBI Taxonomy" id="104421"/>
    <lineage>
        <taxon>Eukaryota</taxon>
        <taxon>Metazoa</taxon>
        <taxon>Ecdysozoa</taxon>
        <taxon>Arthropoda</taxon>
        <taxon>Hexapoda</taxon>
        <taxon>Insecta</taxon>
        <taxon>Pterygota</taxon>
        <taxon>Neoptera</taxon>
        <taxon>Endopterygota</taxon>
        <taxon>Hymenoptera</taxon>
        <taxon>Apocrita</taxon>
        <taxon>Aculeata</taxon>
        <taxon>Formicoidea</taxon>
        <taxon>Formicidae</taxon>
        <taxon>Formicinae</taxon>
        <taxon>Camponotus</taxon>
    </lineage>
</organism>
<keyword evidence="1" id="KW-0472">Membrane</keyword>
<keyword evidence="1" id="KW-0812">Transmembrane</keyword>
<dbReference type="OMA" id="VHLWRVI"/>